<dbReference type="Gene3D" id="2.10.25.10">
    <property type="entry name" value="Laminin"/>
    <property type="match status" value="1"/>
</dbReference>
<reference evidence="6" key="1">
    <citation type="submission" date="2020-07" db="EMBL/GenBank/DDBJ databases">
        <title>Clarias magur genome sequencing, assembly and annotation.</title>
        <authorList>
            <person name="Kushwaha B."/>
            <person name="Kumar R."/>
            <person name="Das P."/>
            <person name="Joshi C.G."/>
            <person name="Kumar D."/>
            <person name="Nagpure N.S."/>
            <person name="Pandey M."/>
            <person name="Agarwal S."/>
            <person name="Srivastava S."/>
            <person name="Singh M."/>
            <person name="Sahoo L."/>
            <person name="Jayasankar P."/>
            <person name="Meher P.K."/>
            <person name="Koringa P.G."/>
            <person name="Iquebal M.A."/>
            <person name="Das S.P."/>
            <person name="Bit A."/>
            <person name="Patnaik S."/>
            <person name="Patel N."/>
            <person name="Shah T.M."/>
            <person name="Hinsu A."/>
            <person name="Jena J.K."/>
        </authorList>
    </citation>
    <scope>NUCLEOTIDE SEQUENCE</scope>
    <source>
        <strain evidence="6">CIFAMagur01</strain>
        <tissue evidence="6">Testis</tissue>
    </source>
</reference>
<dbReference type="GO" id="GO:0007173">
    <property type="term" value="P:epidermal growth factor receptor signaling pathway"/>
    <property type="evidence" value="ECO:0007669"/>
    <property type="project" value="TreeGrafter"/>
</dbReference>
<feature type="disulfide bond" evidence="3">
    <location>
        <begin position="13"/>
        <end position="30"/>
    </location>
</feature>
<comment type="caution">
    <text evidence="6">The sequence shown here is derived from an EMBL/GenBank/DDBJ whole genome shotgun (WGS) entry which is preliminary data.</text>
</comment>
<dbReference type="Proteomes" id="UP000727407">
    <property type="component" value="Unassembled WGS sequence"/>
</dbReference>
<dbReference type="GO" id="GO:0005154">
    <property type="term" value="F:epidermal growth factor receptor binding"/>
    <property type="evidence" value="ECO:0007669"/>
    <property type="project" value="TreeGrafter"/>
</dbReference>
<comment type="caution">
    <text evidence="3">Lacks conserved residue(s) required for the propagation of feature annotation.</text>
</comment>
<dbReference type="PROSITE" id="PS00022">
    <property type="entry name" value="EGF_1"/>
    <property type="match status" value="1"/>
</dbReference>
<dbReference type="PANTHER" id="PTHR10740:SF15">
    <property type="entry name" value="EGF-LIKE DOMAIN-CONTAINING PROTEIN"/>
    <property type="match status" value="1"/>
</dbReference>
<evidence type="ECO:0000256" key="2">
    <source>
        <dbReference type="ARBA" id="ARBA00023157"/>
    </source>
</evidence>
<protein>
    <submittedName>
        <fullName evidence="6">Pro-neuregulin-4, membrane-bound isoform</fullName>
    </submittedName>
</protein>
<sequence>HQEPCTASEASYCMNGGKCFKIPSMSTPNCVCNYNYAGSRCDHFQLESASDNSHQTGMIVAIAILVLLILLLLIVIIYHMC</sequence>
<evidence type="ECO:0000256" key="4">
    <source>
        <dbReference type="SAM" id="Phobius"/>
    </source>
</evidence>
<keyword evidence="4" id="KW-1133">Transmembrane helix</keyword>
<accession>A0A8J4XG73</accession>
<dbReference type="GO" id="GO:0005615">
    <property type="term" value="C:extracellular space"/>
    <property type="evidence" value="ECO:0007669"/>
    <property type="project" value="TreeGrafter"/>
</dbReference>
<dbReference type="GO" id="GO:0008284">
    <property type="term" value="P:positive regulation of cell population proliferation"/>
    <property type="evidence" value="ECO:0007669"/>
    <property type="project" value="TreeGrafter"/>
</dbReference>
<feature type="non-terminal residue" evidence="6">
    <location>
        <position position="1"/>
    </location>
</feature>
<dbReference type="SUPFAM" id="SSF57196">
    <property type="entry name" value="EGF/Laminin"/>
    <property type="match status" value="1"/>
</dbReference>
<dbReference type="AlphaFoldDB" id="A0A8J4XG73"/>
<keyword evidence="7" id="KW-1185">Reference proteome</keyword>
<dbReference type="InterPro" id="IPR000742">
    <property type="entry name" value="EGF"/>
</dbReference>
<keyword evidence="2 3" id="KW-1015">Disulfide bond</keyword>
<evidence type="ECO:0000256" key="3">
    <source>
        <dbReference type="PROSITE-ProRule" id="PRU00076"/>
    </source>
</evidence>
<evidence type="ECO:0000256" key="1">
    <source>
        <dbReference type="ARBA" id="ARBA00022536"/>
    </source>
</evidence>
<dbReference type="PROSITE" id="PS50026">
    <property type="entry name" value="EGF_3"/>
    <property type="match status" value="1"/>
</dbReference>
<evidence type="ECO:0000313" key="7">
    <source>
        <dbReference type="Proteomes" id="UP000727407"/>
    </source>
</evidence>
<proteinExistence type="predicted"/>
<keyword evidence="1 3" id="KW-0245">EGF-like domain</keyword>
<evidence type="ECO:0000313" key="6">
    <source>
        <dbReference type="EMBL" id="KAF5907485.1"/>
    </source>
</evidence>
<keyword evidence="4" id="KW-0472">Membrane</keyword>
<organism evidence="6 7">
    <name type="scientific">Clarias magur</name>
    <name type="common">Asian catfish</name>
    <name type="synonym">Macropteronotus magur</name>
    <dbReference type="NCBI Taxonomy" id="1594786"/>
    <lineage>
        <taxon>Eukaryota</taxon>
        <taxon>Metazoa</taxon>
        <taxon>Chordata</taxon>
        <taxon>Craniata</taxon>
        <taxon>Vertebrata</taxon>
        <taxon>Euteleostomi</taxon>
        <taxon>Actinopterygii</taxon>
        <taxon>Neopterygii</taxon>
        <taxon>Teleostei</taxon>
        <taxon>Ostariophysi</taxon>
        <taxon>Siluriformes</taxon>
        <taxon>Clariidae</taxon>
        <taxon>Clarias</taxon>
    </lineage>
</organism>
<feature type="domain" description="EGF-like" evidence="5">
    <location>
        <begin position="1"/>
        <end position="42"/>
    </location>
</feature>
<dbReference type="PANTHER" id="PTHR10740">
    <property type="entry name" value="TRANSFORMING GROWTH FACTOR ALPHA"/>
    <property type="match status" value="1"/>
</dbReference>
<feature type="transmembrane region" description="Helical" evidence="4">
    <location>
        <begin position="58"/>
        <end position="78"/>
    </location>
</feature>
<dbReference type="EMBL" id="QNUK01000021">
    <property type="protein sequence ID" value="KAF5907485.1"/>
    <property type="molecule type" value="Genomic_DNA"/>
</dbReference>
<feature type="disulfide bond" evidence="3">
    <location>
        <begin position="32"/>
        <end position="41"/>
    </location>
</feature>
<evidence type="ECO:0000259" key="5">
    <source>
        <dbReference type="PROSITE" id="PS50026"/>
    </source>
</evidence>
<gene>
    <name evidence="6" type="primary">nrg4</name>
    <name evidence="6" type="ORF">DAT39_002683</name>
</gene>
<dbReference type="GO" id="GO:0045840">
    <property type="term" value="P:positive regulation of mitotic nuclear division"/>
    <property type="evidence" value="ECO:0007669"/>
    <property type="project" value="TreeGrafter"/>
</dbReference>
<feature type="non-terminal residue" evidence="6">
    <location>
        <position position="81"/>
    </location>
</feature>
<dbReference type="OrthoDB" id="6162427at2759"/>
<keyword evidence="4" id="KW-0812">Transmembrane</keyword>
<name>A0A8J4XG73_CLAMG</name>
<dbReference type="GO" id="GO:0008083">
    <property type="term" value="F:growth factor activity"/>
    <property type="evidence" value="ECO:0007669"/>
    <property type="project" value="TreeGrafter"/>
</dbReference>